<evidence type="ECO:0000313" key="4">
    <source>
        <dbReference type="EMBL" id="CAF1034063.1"/>
    </source>
</evidence>
<dbReference type="Pfam" id="PF08719">
    <property type="entry name" value="NADAR"/>
    <property type="match status" value="1"/>
</dbReference>
<evidence type="ECO:0000256" key="1">
    <source>
        <dbReference type="SAM" id="Phobius"/>
    </source>
</evidence>
<dbReference type="Gene3D" id="1.10.357.40">
    <property type="entry name" value="YbiA-like"/>
    <property type="match status" value="1"/>
</dbReference>
<dbReference type="InterPro" id="IPR012816">
    <property type="entry name" value="NADAR"/>
</dbReference>
<dbReference type="EMBL" id="CAJNOO010000789">
    <property type="protein sequence ID" value="CAF1034063.1"/>
    <property type="molecule type" value="Genomic_DNA"/>
</dbReference>
<keyword evidence="1" id="KW-1133">Transmembrane helix</keyword>
<dbReference type="Gene3D" id="1.20.1070.10">
    <property type="entry name" value="Rhodopsin 7-helix transmembrane proteins"/>
    <property type="match status" value="2"/>
</dbReference>
<feature type="transmembrane region" description="Helical" evidence="1">
    <location>
        <begin position="152"/>
        <end position="170"/>
    </location>
</feature>
<gene>
    <name evidence="5" type="ORF">OTI717_LOCUS16967</name>
    <name evidence="4" type="ORF">RFH988_LOCUS15869</name>
    <name evidence="3" type="ORF">SEV965_LOCUS11964</name>
</gene>
<feature type="transmembrane region" description="Helical" evidence="1">
    <location>
        <begin position="182"/>
        <end position="200"/>
    </location>
</feature>
<dbReference type="AlphaFoldDB" id="A0A818ZZS0"/>
<evidence type="ECO:0000259" key="2">
    <source>
        <dbReference type="Pfam" id="PF08719"/>
    </source>
</evidence>
<feature type="transmembrane region" description="Helical" evidence="1">
    <location>
        <begin position="76"/>
        <end position="97"/>
    </location>
</feature>
<dbReference type="InterPro" id="IPR037238">
    <property type="entry name" value="YbiA-like_sf"/>
</dbReference>
<dbReference type="SUPFAM" id="SSF81321">
    <property type="entry name" value="Family A G protein-coupled receptor-like"/>
    <property type="match status" value="1"/>
</dbReference>
<evidence type="ECO:0000313" key="3">
    <source>
        <dbReference type="EMBL" id="CAF1024252.1"/>
    </source>
</evidence>
<feature type="transmembrane region" description="Helical" evidence="1">
    <location>
        <begin position="235"/>
        <end position="253"/>
    </location>
</feature>
<sequence length="331" mass="38255">MLKVCMAKFEQYFWLRELLLSTGNRQLVEHTTQYSYWEDGGDGSGRNQLGITMMQMNTTTNSISEALLAAPYQLNIWFGSCLWIIGNLGCIGNMIVFRSRSFRKRAYSIYLFSAAVADFHYFNFVLLTRIIQNGFRFSLMNRFIIICKLRQFSTIWGNVVGFSLFAFAIIDRFLSTQRSNMIFSSTSPVIVISILAYLLMKNVRRIARRRIQPVNSVLPVVNLNSSIINQIDTQLTAMLILESLIAIITYAPYATQLTYANITQQSNKTPLRLAWEKLFTELIHLFSYVFFATSFYVSIISNAGFRRKIKKILKMKKYKRSANHAVTFHRT</sequence>
<evidence type="ECO:0000313" key="6">
    <source>
        <dbReference type="Proteomes" id="UP000663823"/>
    </source>
</evidence>
<keyword evidence="1" id="KW-0812">Transmembrane</keyword>
<dbReference type="EMBL" id="CAJOAX010002183">
    <property type="protein sequence ID" value="CAF3776861.1"/>
    <property type="molecule type" value="Genomic_DNA"/>
</dbReference>
<protein>
    <recommendedName>
        <fullName evidence="2">NADAR domain-containing protein</fullName>
    </recommendedName>
</protein>
<reference evidence="5" key="1">
    <citation type="submission" date="2021-02" db="EMBL/GenBank/DDBJ databases">
        <authorList>
            <person name="Nowell W R."/>
        </authorList>
    </citation>
    <scope>NUCLEOTIDE SEQUENCE</scope>
</reference>
<evidence type="ECO:0000313" key="5">
    <source>
        <dbReference type="EMBL" id="CAF3776861.1"/>
    </source>
</evidence>
<feature type="transmembrane region" description="Helical" evidence="1">
    <location>
        <begin position="109"/>
        <end position="131"/>
    </location>
</feature>
<comment type="caution">
    <text evidence="5">The sequence shown here is derived from an EMBL/GenBank/DDBJ whole genome shotgun (WGS) entry which is preliminary data.</text>
</comment>
<keyword evidence="1" id="KW-0472">Membrane</keyword>
<dbReference type="Proteomes" id="UP000663882">
    <property type="component" value="Unassembled WGS sequence"/>
</dbReference>
<dbReference type="EMBL" id="CAJNOU010000531">
    <property type="protein sequence ID" value="CAF1024252.1"/>
    <property type="molecule type" value="Genomic_DNA"/>
</dbReference>
<organism evidence="5 6">
    <name type="scientific">Rotaria sordida</name>
    <dbReference type="NCBI Taxonomy" id="392033"/>
    <lineage>
        <taxon>Eukaryota</taxon>
        <taxon>Metazoa</taxon>
        <taxon>Spiralia</taxon>
        <taxon>Gnathifera</taxon>
        <taxon>Rotifera</taxon>
        <taxon>Eurotatoria</taxon>
        <taxon>Bdelloidea</taxon>
        <taxon>Philodinida</taxon>
        <taxon>Philodinidae</taxon>
        <taxon>Rotaria</taxon>
    </lineage>
</organism>
<dbReference type="CDD" id="cd15457">
    <property type="entry name" value="NADAR"/>
    <property type="match status" value="1"/>
</dbReference>
<feature type="domain" description="NADAR" evidence="2">
    <location>
        <begin position="1"/>
        <end position="56"/>
    </location>
</feature>
<dbReference type="SUPFAM" id="SSF143990">
    <property type="entry name" value="YbiA-like"/>
    <property type="match status" value="1"/>
</dbReference>
<feature type="transmembrane region" description="Helical" evidence="1">
    <location>
        <begin position="285"/>
        <end position="305"/>
    </location>
</feature>
<dbReference type="Proteomes" id="UP000663823">
    <property type="component" value="Unassembled WGS sequence"/>
</dbReference>
<accession>A0A818ZZS0</accession>
<dbReference type="Proteomes" id="UP000663889">
    <property type="component" value="Unassembled WGS sequence"/>
</dbReference>
<proteinExistence type="predicted"/>
<dbReference type="OrthoDB" id="10040777at2759"/>
<name>A0A818ZZS0_9BILA</name>